<dbReference type="AlphaFoldDB" id="A0A3D9UNH8"/>
<dbReference type="EMBL" id="QTUA01000001">
    <property type="protein sequence ID" value="REF30846.1"/>
    <property type="molecule type" value="Genomic_DNA"/>
</dbReference>
<dbReference type="Proteomes" id="UP000256253">
    <property type="component" value="Unassembled WGS sequence"/>
</dbReference>
<protein>
    <submittedName>
        <fullName evidence="1">Uncharacterized protein</fullName>
    </submittedName>
</protein>
<dbReference type="OrthoDB" id="4734201at2"/>
<sequence length="115" mass="11785">MRAGYAVEGGRLAYGALQLLAPERLCAVVGQRPSGTSLTLTRVLGARHLIQGLLLLTTGGPTAHRVGAAVDGLHALSLVPLGRLAEGDDRSLAAFDAVVASLLCVAETRLASSSR</sequence>
<comment type="caution">
    <text evidence="1">The sequence shown here is derived from an EMBL/GenBank/DDBJ whole genome shotgun (WGS) entry which is preliminary data.</text>
</comment>
<gene>
    <name evidence="1" type="ORF">DFJ65_1869</name>
</gene>
<dbReference type="RefSeq" id="WP_147301364.1">
    <property type="nucleotide sequence ID" value="NZ_QTUA01000001.1"/>
</dbReference>
<evidence type="ECO:0000313" key="2">
    <source>
        <dbReference type="Proteomes" id="UP000256253"/>
    </source>
</evidence>
<reference evidence="1 2" key="1">
    <citation type="submission" date="2018-08" db="EMBL/GenBank/DDBJ databases">
        <title>Sequencing the genomes of 1000 actinobacteria strains.</title>
        <authorList>
            <person name="Klenk H.-P."/>
        </authorList>
    </citation>
    <scope>NUCLEOTIDE SEQUENCE [LARGE SCALE GENOMIC DNA]</scope>
    <source>
        <strain evidence="1 2">DSM 22967</strain>
    </source>
</reference>
<accession>A0A3D9UNH8</accession>
<proteinExistence type="predicted"/>
<name>A0A3D9UNH8_9MICO</name>
<evidence type="ECO:0000313" key="1">
    <source>
        <dbReference type="EMBL" id="REF30846.1"/>
    </source>
</evidence>
<keyword evidence="2" id="KW-1185">Reference proteome</keyword>
<organism evidence="1 2">
    <name type="scientific">Calidifontibacter indicus</name>
    <dbReference type="NCBI Taxonomy" id="419650"/>
    <lineage>
        <taxon>Bacteria</taxon>
        <taxon>Bacillati</taxon>
        <taxon>Actinomycetota</taxon>
        <taxon>Actinomycetes</taxon>
        <taxon>Micrococcales</taxon>
        <taxon>Dermacoccaceae</taxon>
        <taxon>Calidifontibacter</taxon>
    </lineage>
</organism>